<keyword evidence="5" id="KW-0012">Acyltransferase</keyword>
<comment type="similarity">
    <text evidence="1">Belongs to the FemABX family.</text>
</comment>
<proteinExistence type="inferred from homology"/>
<comment type="caution">
    <text evidence="7">The sequence shown here is derived from an EMBL/GenBank/DDBJ whole genome shotgun (WGS) entry which is preliminary data.</text>
</comment>
<evidence type="ECO:0000256" key="6">
    <source>
        <dbReference type="ARBA" id="ARBA00023316"/>
    </source>
</evidence>
<dbReference type="Proteomes" id="UP001207337">
    <property type="component" value="Unassembled WGS sequence"/>
</dbReference>
<dbReference type="Pfam" id="PF02388">
    <property type="entry name" value="FemAB"/>
    <property type="match status" value="1"/>
</dbReference>
<sequence>MVSGFVEKQGRKWQQVKQADYYDFYHLPEYVQLDANIIEGEPICWIAETHAGKVWIPLIKRKIPDSIAKGKEYYDLTSPYGYPGILFERPFTPDMLNAILQQYIEDAAEEDFITSFIRMNPLSNPFIWQQSKLVEQKYHGFTISVPLDKELDLIRKDYSSNHRQDIRQLREQGFKFFLDDMSYYKDFLFIYEQSMDRLDASNYYYFSKEYFDKIFEVLGENVHLAIVTDERGKEVVAGGLFTDFNGIIQSHLSATRTSYMEYAPSKLMFDGMIKWAAGSFQKWLHLGGGVNSKEDSLYRFKKGFSPIKNQFTTLRIIHDQQRYNNLNYVALQENDQTEFDDKDYFPLYRQKKVKQ</sequence>
<dbReference type="PANTHER" id="PTHR36174:SF1">
    <property type="entry name" value="LIPID II:GLYCINE GLYCYLTRANSFERASE"/>
    <property type="match status" value="1"/>
</dbReference>
<evidence type="ECO:0000256" key="4">
    <source>
        <dbReference type="ARBA" id="ARBA00022984"/>
    </source>
</evidence>
<evidence type="ECO:0000256" key="5">
    <source>
        <dbReference type="ARBA" id="ARBA00023315"/>
    </source>
</evidence>
<evidence type="ECO:0000256" key="2">
    <source>
        <dbReference type="ARBA" id="ARBA00022679"/>
    </source>
</evidence>
<name>A0ABT3PYX6_9BACT</name>
<evidence type="ECO:0000256" key="1">
    <source>
        <dbReference type="ARBA" id="ARBA00009943"/>
    </source>
</evidence>
<evidence type="ECO:0000313" key="7">
    <source>
        <dbReference type="EMBL" id="MCW9712996.1"/>
    </source>
</evidence>
<dbReference type="EMBL" id="JAJNDC010000002">
    <property type="protein sequence ID" value="MCW9712996.1"/>
    <property type="molecule type" value="Genomic_DNA"/>
</dbReference>
<dbReference type="InterPro" id="IPR050644">
    <property type="entry name" value="PG_Glycine_Bridge_Synth"/>
</dbReference>
<evidence type="ECO:0000313" key="8">
    <source>
        <dbReference type="Proteomes" id="UP001207337"/>
    </source>
</evidence>
<dbReference type="InterPro" id="IPR003447">
    <property type="entry name" value="FEMABX"/>
</dbReference>
<accession>A0ABT3PYX6</accession>
<keyword evidence="3" id="KW-0133">Cell shape</keyword>
<dbReference type="SUPFAM" id="SSF55729">
    <property type="entry name" value="Acyl-CoA N-acyltransferases (Nat)"/>
    <property type="match status" value="1"/>
</dbReference>
<dbReference type="RefSeq" id="WP_265789388.1">
    <property type="nucleotide sequence ID" value="NZ_BAABRS010000002.1"/>
</dbReference>
<keyword evidence="6" id="KW-0961">Cell wall biogenesis/degradation</keyword>
<evidence type="ECO:0000256" key="3">
    <source>
        <dbReference type="ARBA" id="ARBA00022960"/>
    </source>
</evidence>
<protein>
    <submittedName>
        <fullName evidence="7">Peptidoglycan bridge formation glycyltransferase FemA/FemB family protein</fullName>
    </submittedName>
</protein>
<reference evidence="7 8" key="1">
    <citation type="submission" date="2021-11" db="EMBL/GenBank/DDBJ databases">
        <title>Aliifidinibius sp. nov., a new bacterium isolated from saline soil.</title>
        <authorList>
            <person name="Galisteo C."/>
            <person name="De La Haba R."/>
            <person name="Sanchez-Porro C."/>
            <person name="Ventosa A."/>
        </authorList>
    </citation>
    <scope>NUCLEOTIDE SEQUENCE [LARGE SCALE GENOMIC DNA]</scope>
    <source>
        <strain evidence="7 8">KACC 190600</strain>
    </source>
</reference>
<dbReference type="Gene3D" id="3.40.630.30">
    <property type="match status" value="1"/>
</dbReference>
<dbReference type="PANTHER" id="PTHR36174">
    <property type="entry name" value="LIPID II:GLYCINE GLYCYLTRANSFERASE"/>
    <property type="match status" value="1"/>
</dbReference>
<keyword evidence="4" id="KW-0573">Peptidoglycan synthesis</keyword>
<dbReference type="InterPro" id="IPR016181">
    <property type="entry name" value="Acyl_CoA_acyltransferase"/>
</dbReference>
<keyword evidence="2" id="KW-0808">Transferase</keyword>
<keyword evidence="8" id="KW-1185">Reference proteome</keyword>
<organism evidence="7 8">
    <name type="scientific">Fodinibius salicampi</name>
    <dbReference type="NCBI Taxonomy" id="1920655"/>
    <lineage>
        <taxon>Bacteria</taxon>
        <taxon>Pseudomonadati</taxon>
        <taxon>Balneolota</taxon>
        <taxon>Balneolia</taxon>
        <taxon>Balneolales</taxon>
        <taxon>Balneolaceae</taxon>
        <taxon>Fodinibius</taxon>
    </lineage>
</organism>
<gene>
    <name evidence="7" type="ORF">LQ318_08765</name>
</gene>